<sequence>MPSPPRSDRPPARASARTTGLLLAAGAGRRYGGPKALADDGSGPWVVRAVRTLHDGGCGDVLVVTGAAAEEVETLLADMTDTRVSAVRCGTWEEGMGESLRAGLTALATRGRSIPTQALVHLVDLPDVGPDVIARLLDARPAGAGGVGGDALVRAAYRGVPGHPVLLGQDHWQPVLDVARGDAGARAYLRRTRPGLVECGDLASGTDVDTP</sequence>
<dbReference type="GO" id="GO:0016779">
    <property type="term" value="F:nucleotidyltransferase activity"/>
    <property type="evidence" value="ECO:0007669"/>
    <property type="project" value="UniProtKB-ARBA"/>
</dbReference>
<gene>
    <name evidence="2" type="ORF">FY030_08155</name>
</gene>
<dbReference type="AlphaFoldDB" id="A0A5J6V8S6"/>
<dbReference type="PANTHER" id="PTHR43777">
    <property type="entry name" value="MOLYBDENUM COFACTOR CYTIDYLYLTRANSFERASE"/>
    <property type="match status" value="1"/>
</dbReference>
<evidence type="ECO:0000313" key="2">
    <source>
        <dbReference type="EMBL" id="QFG70225.1"/>
    </source>
</evidence>
<feature type="domain" description="MobA-like NTP transferase" evidence="1">
    <location>
        <begin position="20"/>
        <end position="192"/>
    </location>
</feature>
<keyword evidence="3" id="KW-1185">Reference proteome</keyword>
<dbReference type="Gene3D" id="3.90.550.10">
    <property type="entry name" value="Spore Coat Polysaccharide Biosynthesis Protein SpsA, Chain A"/>
    <property type="match status" value="1"/>
</dbReference>
<name>A0A5J6V8S6_9MICO</name>
<dbReference type="KEGG" id="serw:FY030_08155"/>
<evidence type="ECO:0000259" key="1">
    <source>
        <dbReference type="Pfam" id="PF12804"/>
    </source>
</evidence>
<accession>A0A5J6V8S6</accession>
<organism evidence="2 3">
    <name type="scientific">Ornithinimicrobium pratense</name>
    <dbReference type="NCBI Taxonomy" id="2593973"/>
    <lineage>
        <taxon>Bacteria</taxon>
        <taxon>Bacillati</taxon>
        <taxon>Actinomycetota</taxon>
        <taxon>Actinomycetes</taxon>
        <taxon>Micrococcales</taxon>
        <taxon>Ornithinimicrobiaceae</taxon>
        <taxon>Ornithinimicrobium</taxon>
    </lineage>
</organism>
<dbReference type="PANTHER" id="PTHR43777:SF1">
    <property type="entry name" value="MOLYBDENUM COFACTOR CYTIDYLYLTRANSFERASE"/>
    <property type="match status" value="1"/>
</dbReference>
<protein>
    <submittedName>
        <fullName evidence="2">Nucleotidyltransferase family protein</fullName>
    </submittedName>
</protein>
<dbReference type="Proteomes" id="UP000326546">
    <property type="component" value="Chromosome"/>
</dbReference>
<keyword evidence="2" id="KW-0808">Transferase</keyword>
<dbReference type="SUPFAM" id="SSF53448">
    <property type="entry name" value="Nucleotide-diphospho-sugar transferases"/>
    <property type="match status" value="1"/>
</dbReference>
<dbReference type="CDD" id="cd04182">
    <property type="entry name" value="GT_2_like_f"/>
    <property type="match status" value="1"/>
</dbReference>
<dbReference type="EMBL" id="CP044427">
    <property type="protein sequence ID" value="QFG70225.1"/>
    <property type="molecule type" value="Genomic_DNA"/>
</dbReference>
<evidence type="ECO:0000313" key="3">
    <source>
        <dbReference type="Proteomes" id="UP000326546"/>
    </source>
</evidence>
<reference evidence="2 3" key="1">
    <citation type="submission" date="2019-09" db="EMBL/GenBank/DDBJ databases">
        <title>Serinicoccus pratensis sp. nov., isolated from meadow soil.</title>
        <authorList>
            <person name="Zhang W."/>
        </authorList>
    </citation>
    <scope>NUCLEOTIDE SEQUENCE [LARGE SCALE GENOMIC DNA]</scope>
    <source>
        <strain evidence="2 3">W204</strain>
    </source>
</reference>
<dbReference type="InterPro" id="IPR025877">
    <property type="entry name" value="MobA-like_NTP_Trfase"/>
</dbReference>
<dbReference type="OrthoDB" id="4427994at2"/>
<dbReference type="Pfam" id="PF12804">
    <property type="entry name" value="NTP_transf_3"/>
    <property type="match status" value="1"/>
</dbReference>
<proteinExistence type="predicted"/>
<dbReference type="InterPro" id="IPR029044">
    <property type="entry name" value="Nucleotide-diphossugar_trans"/>
</dbReference>